<dbReference type="EMBL" id="VAUV01000020">
    <property type="protein sequence ID" value="TLD68695.1"/>
    <property type="molecule type" value="Genomic_DNA"/>
</dbReference>
<evidence type="ECO:0000256" key="7">
    <source>
        <dbReference type="SAM" id="SignalP"/>
    </source>
</evidence>
<evidence type="ECO:0000313" key="10">
    <source>
        <dbReference type="Proteomes" id="UP000306196"/>
    </source>
</evidence>
<keyword evidence="10" id="KW-1185">Reference proteome</keyword>
<sequence>MRLLALFIILLLSPQLPAAATTHDLIVYGATPSGIAAAVTAAREDKNASILLIEPTAWIGGLVTGGLCRSDIGNAATIGGFPLEFFTLAAKNADPKFMWYADPKYNMTTFQTLLKNHPNITLITTQRLQSVTTEDRRIQSLTTTDGSTHTAEQFIDASYEGDLMAQAGVSYLVGRESRDQYNEPLAGFTIMPIRERSDEIMSRAGNPSYIHGTPAKISALDDNGNILFGVFKADPTKKPGDADGLTQAYNYRIVVTQRPDLLGPFPKPQNYDPKRYELLLRLTEAFPKVAFGRIFHLGEIANGKYDLNAQGLFSTDHPGFNTDYPDGDWTSREKIIQEHIDHLQGMLWFLSHDPRVPQNIRDEANTWGLCNDEFTDNQNWPYALYIREGRRMIGSYVMRQQDLTADIKKPDSIAMGSFLIDCHIVQRVVTEDGHVTDEGSFQDTPARPYHIAYRSITPKIEECENLLVTVTCSASHIAYCSMRMEPVYMALGHAAGLASIQALKNQQPVQSIDVAALQQKLLAQKAVIDLNLPDITLSTKLPGIVQDDQAATYTGHWTSSGYGNPIDGSSHHDGGDDQGNKTATFTIAVPENGKYQVRLAYAPAPNRASNVPIIITHADGEATHQVNQKTPPKDDPHFTTLGSYSFKKDQPAIIQITNKDANGIVGIDAIQLLPESK</sequence>
<evidence type="ECO:0000256" key="3">
    <source>
        <dbReference type="ARBA" id="ARBA00023002"/>
    </source>
</evidence>
<dbReference type="InterPro" id="IPR036188">
    <property type="entry name" value="FAD/NAD-bd_sf"/>
</dbReference>
<evidence type="ECO:0000256" key="1">
    <source>
        <dbReference type="ARBA" id="ARBA00022485"/>
    </source>
</evidence>
<dbReference type="PANTHER" id="PTHR43498">
    <property type="entry name" value="FERREDOXIN:COB-COM HETERODISULFIDE REDUCTASE SUBUNIT A"/>
    <property type="match status" value="1"/>
</dbReference>
<dbReference type="GO" id="GO:0016491">
    <property type="term" value="F:oxidoreductase activity"/>
    <property type="evidence" value="ECO:0007669"/>
    <property type="project" value="UniProtKB-KW"/>
</dbReference>
<dbReference type="Gene3D" id="2.60.120.260">
    <property type="entry name" value="Galactose-binding domain-like"/>
    <property type="match status" value="1"/>
</dbReference>
<dbReference type="Proteomes" id="UP000306196">
    <property type="component" value="Unassembled WGS sequence"/>
</dbReference>
<feature type="domain" description="Golvesin/Xly CBD-like" evidence="8">
    <location>
        <begin position="547"/>
        <end position="672"/>
    </location>
</feature>
<name>A0A5R8K9U8_9BACT</name>
<evidence type="ECO:0000313" key="9">
    <source>
        <dbReference type="EMBL" id="TLD68695.1"/>
    </source>
</evidence>
<feature type="compositionally biased region" description="Basic and acidic residues" evidence="6">
    <location>
        <begin position="569"/>
        <end position="579"/>
    </location>
</feature>
<proteinExistence type="predicted"/>
<dbReference type="Pfam" id="PF12831">
    <property type="entry name" value="FAD_oxidored"/>
    <property type="match status" value="1"/>
</dbReference>
<comment type="caution">
    <text evidence="9">The sequence shown here is derived from an EMBL/GenBank/DDBJ whole genome shotgun (WGS) entry which is preliminary data.</text>
</comment>
<dbReference type="Pfam" id="PF25275">
    <property type="entry name" value="Golvesin_C"/>
    <property type="match status" value="1"/>
</dbReference>
<gene>
    <name evidence="9" type="ORF">FEM03_21155</name>
</gene>
<dbReference type="SUPFAM" id="SSF51905">
    <property type="entry name" value="FAD/NAD(P)-binding domain"/>
    <property type="match status" value="1"/>
</dbReference>
<dbReference type="PANTHER" id="PTHR43498:SF1">
    <property type="entry name" value="COB--COM HETERODISULFIDE REDUCTASE IRON-SULFUR SUBUNIT A"/>
    <property type="match status" value="1"/>
</dbReference>
<protein>
    <submittedName>
        <fullName evidence="9">FAD-dependent oxidoreductase</fullName>
    </submittedName>
</protein>
<feature type="signal peptide" evidence="7">
    <location>
        <begin position="1"/>
        <end position="18"/>
    </location>
</feature>
<keyword evidence="3" id="KW-0560">Oxidoreductase</keyword>
<accession>A0A5R8K9U8</accession>
<organism evidence="9 10">
    <name type="scientific">Phragmitibacter flavus</name>
    <dbReference type="NCBI Taxonomy" id="2576071"/>
    <lineage>
        <taxon>Bacteria</taxon>
        <taxon>Pseudomonadati</taxon>
        <taxon>Verrucomicrobiota</taxon>
        <taxon>Verrucomicrobiia</taxon>
        <taxon>Verrucomicrobiales</taxon>
        <taxon>Verrucomicrobiaceae</taxon>
        <taxon>Phragmitibacter</taxon>
    </lineage>
</organism>
<keyword evidence="7" id="KW-0732">Signal</keyword>
<evidence type="ECO:0000256" key="2">
    <source>
        <dbReference type="ARBA" id="ARBA00022723"/>
    </source>
</evidence>
<dbReference type="InterPro" id="IPR033803">
    <property type="entry name" value="CBD-like_Golvesin-Xly"/>
</dbReference>
<reference evidence="9 10" key="1">
    <citation type="submission" date="2019-05" db="EMBL/GenBank/DDBJ databases">
        <title>Verrucobacter flavum gen. nov., sp. nov. a new member of the family Verrucomicrobiaceae.</title>
        <authorList>
            <person name="Szuroczki S."/>
            <person name="Abbaszade G."/>
            <person name="Szabo A."/>
            <person name="Felfoldi T."/>
            <person name="Schumann P."/>
            <person name="Boka K."/>
            <person name="Keki Z."/>
            <person name="Toumi M."/>
            <person name="Toth E."/>
        </authorList>
    </citation>
    <scope>NUCLEOTIDE SEQUENCE [LARGE SCALE GENOMIC DNA]</scope>
    <source>
        <strain evidence="9 10">MG-N-17</strain>
    </source>
</reference>
<keyword evidence="1" id="KW-0004">4Fe-4S</keyword>
<feature type="chain" id="PRO_5024271770" evidence="7">
    <location>
        <begin position="19"/>
        <end position="677"/>
    </location>
</feature>
<dbReference type="InterPro" id="IPR039650">
    <property type="entry name" value="HdrA-like"/>
</dbReference>
<feature type="region of interest" description="Disordered" evidence="6">
    <location>
        <begin position="562"/>
        <end position="581"/>
    </location>
</feature>
<evidence type="ECO:0000259" key="8">
    <source>
        <dbReference type="Pfam" id="PF25275"/>
    </source>
</evidence>
<dbReference type="RefSeq" id="WP_138088307.1">
    <property type="nucleotide sequence ID" value="NZ_VAUV01000020.1"/>
</dbReference>
<keyword evidence="4" id="KW-0408">Iron</keyword>
<evidence type="ECO:0000256" key="4">
    <source>
        <dbReference type="ARBA" id="ARBA00023004"/>
    </source>
</evidence>
<keyword evidence="5" id="KW-0411">Iron-sulfur</keyword>
<evidence type="ECO:0000256" key="5">
    <source>
        <dbReference type="ARBA" id="ARBA00023014"/>
    </source>
</evidence>
<dbReference type="AlphaFoldDB" id="A0A5R8K9U8"/>
<keyword evidence="2" id="KW-0479">Metal-binding</keyword>
<dbReference type="GO" id="GO:0046872">
    <property type="term" value="F:metal ion binding"/>
    <property type="evidence" value="ECO:0007669"/>
    <property type="project" value="UniProtKB-KW"/>
</dbReference>
<evidence type="ECO:0000256" key="6">
    <source>
        <dbReference type="SAM" id="MobiDB-lite"/>
    </source>
</evidence>
<dbReference type="GO" id="GO:0051539">
    <property type="term" value="F:4 iron, 4 sulfur cluster binding"/>
    <property type="evidence" value="ECO:0007669"/>
    <property type="project" value="UniProtKB-KW"/>
</dbReference>
<dbReference type="OrthoDB" id="178250at2"/>